<dbReference type="CDD" id="cd00840">
    <property type="entry name" value="MPP_Mre11_N"/>
    <property type="match status" value="1"/>
</dbReference>
<feature type="compositionally biased region" description="Pro residues" evidence="6">
    <location>
        <begin position="46"/>
        <end position="80"/>
    </location>
</feature>
<feature type="compositionally biased region" description="Low complexity" evidence="6">
    <location>
        <begin position="34"/>
        <end position="45"/>
    </location>
</feature>
<organism evidence="8 9">
    <name type="scientific">Gordonia amarae NBRC 15530</name>
    <dbReference type="NCBI Taxonomy" id="1075090"/>
    <lineage>
        <taxon>Bacteria</taxon>
        <taxon>Bacillati</taxon>
        <taxon>Actinomycetota</taxon>
        <taxon>Actinomycetes</taxon>
        <taxon>Mycobacteriales</taxon>
        <taxon>Gordoniaceae</taxon>
        <taxon>Gordonia</taxon>
    </lineage>
</organism>
<protein>
    <recommendedName>
        <fullName evidence="2">Nuclease SbcCD subunit D</fullName>
    </recommendedName>
</protein>
<dbReference type="EMBL" id="BAED01000048">
    <property type="protein sequence ID" value="GAB06186.1"/>
    <property type="molecule type" value="Genomic_DNA"/>
</dbReference>
<keyword evidence="5" id="KW-0269">Exonuclease</keyword>
<dbReference type="Gene3D" id="3.60.21.10">
    <property type="match status" value="1"/>
</dbReference>
<evidence type="ECO:0000313" key="9">
    <source>
        <dbReference type="Proteomes" id="UP000006023"/>
    </source>
</evidence>
<evidence type="ECO:0000256" key="6">
    <source>
        <dbReference type="SAM" id="MobiDB-lite"/>
    </source>
</evidence>
<evidence type="ECO:0000313" key="8">
    <source>
        <dbReference type="EMBL" id="GAB06186.1"/>
    </source>
</evidence>
<keyword evidence="3" id="KW-0540">Nuclease</keyword>
<dbReference type="RefSeq" id="WP_005188732.1">
    <property type="nucleotide sequence ID" value="NZ_BAED01000048.1"/>
</dbReference>
<keyword evidence="9" id="KW-1185">Reference proteome</keyword>
<proteinExistence type="inferred from homology"/>
<dbReference type="eggNOG" id="COG0420">
    <property type="taxonomic scope" value="Bacteria"/>
</dbReference>
<reference evidence="8 9" key="1">
    <citation type="submission" date="2011-11" db="EMBL/GenBank/DDBJ databases">
        <title>Whole genome shotgun sequence of Gordonia amarae NBRC 15530.</title>
        <authorList>
            <person name="Takarada H."/>
            <person name="Hosoyama A."/>
            <person name="Tsuchikane K."/>
            <person name="Katsumata H."/>
            <person name="Yamazaki S."/>
            <person name="Fujita N."/>
        </authorList>
    </citation>
    <scope>NUCLEOTIDE SEQUENCE [LARGE SCALE GENOMIC DNA]</scope>
    <source>
        <strain evidence="8 9">NBRC 15530</strain>
    </source>
</reference>
<dbReference type="GO" id="GO:0004527">
    <property type="term" value="F:exonuclease activity"/>
    <property type="evidence" value="ECO:0007669"/>
    <property type="project" value="UniProtKB-KW"/>
</dbReference>
<keyword evidence="4 8" id="KW-0378">Hydrolase</keyword>
<comment type="similarity">
    <text evidence="1">Belongs to the SbcD family.</text>
</comment>
<dbReference type="PANTHER" id="PTHR30337:SF0">
    <property type="entry name" value="NUCLEASE SBCCD SUBUNIT D"/>
    <property type="match status" value="1"/>
</dbReference>
<evidence type="ECO:0000256" key="4">
    <source>
        <dbReference type="ARBA" id="ARBA00022801"/>
    </source>
</evidence>
<gene>
    <name evidence="8" type="ORF">GOAMR_48_00970</name>
</gene>
<name>G7GRG1_9ACTN</name>
<evidence type="ECO:0000256" key="3">
    <source>
        <dbReference type="ARBA" id="ARBA00022722"/>
    </source>
</evidence>
<evidence type="ECO:0000256" key="2">
    <source>
        <dbReference type="ARBA" id="ARBA00013365"/>
    </source>
</evidence>
<dbReference type="AlphaFoldDB" id="G7GRG1"/>
<dbReference type="SUPFAM" id="SSF56300">
    <property type="entry name" value="Metallo-dependent phosphatases"/>
    <property type="match status" value="1"/>
</dbReference>
<dbReference type="Proteomes" id="UP000006023">
    <property type="component" value="Unassembled WGS sequence"/>
</dbReference>
<dbReference type="InterPro" id="IPR041796">
    <property type="entry name" value="Mre11_N"/>
</dbReference>
<accession>G7GRG1</accession>
<dbReference type="InterPro" id="IPR050535">
    <property type="entry name" value="DNA_Repair-Maintenance_Comp"/>
</dbReference>
<evidence type="ECO:0000256" key="5">
    <source>
        <dbReference type="ARBA" id="ARBA00022839"/>
    </source>
</evidence>
<dbReference type="STRING" id="1075090.GOAMR_48_00970"/>
<comment type="caution">
    <text evidence="8">The sequence shown here is derived from an EMBL/GenBank/DDBJ whole genome shotgun (WGS) entry which is preliminary data.</text>
</comment>
<dbReference type="Pfam" id="PF00149">
    <property type="entry name" value="Metallophos"/>
    <property type="match status" value="1"/>
</dbReference>
<sequence length="466" mass="49389">MTASLFDLPEFEPLPGMESLAPTRRSKAPRLVTEPAQEVASAAPEPSAPGPSAPEPSAPEPSAPEPTVPEPSAPEPPVAPPATAHTVTFVHTADWQIGMTRHYLDADAAHAYAAARRDAIARIGAVAREAGAEFIVVSGDVFEDHRVSDKTIRQTMDVLAGCGMPVYLLPGNHDTADPAGVYRSRAFLDAGPANVTVLSADGTVRVREGIELVPAPWAHKHPLTDLVNTQIERAGTNDGNVIRIVVGHGGVDTIVPGDDPALISVDALERAVGSGLVDYVALGDRHSVTDIGASGRIWYSGAHEVTNFDHIEADPGNVLVVTLRREGADRDIEVTPHRVGEWSFRSITRDITGADDIDALRGQLEAITDKTRVVVQLGLVGSVTIAEQALLEEMLEAFRDRFAALVPWVKNDDLTVVGAESDVDSLGLSGYATEAAHELLDVADSADDVAPTARDALALLRRLASR</sequence>
<dbReference type="InterPro" id="IPR004843">
    <property type="entry name" value="Calcineurin-like_PHP"/>
</dbReference>
<evidence type="ECO:0000259" key="7">
    <source>
        <dbReference type="Pfam" id="PF00149"/>
    </source>
</evidence>
<feature type="region of interest" description="Disordered" evidence="6">
    <location>
        <begin position="1"/>
        <end position="82"/>
    </location>
</feature>
<evidence type="ECO:0000256" key="1">
    <source>
        <dbReference type="ARBA" id="ARBA00010555"/>
    </source>
</evidence>
<feature type="domain" description="Calcineurin-like phosphoesterase" evidence="7">
    <location>
        <begin position="88"/>
        <end position="252"/>
    </location>
</feature>
<dbReference type="InterPro" id="IPR029052">
    <property type="entry name" value="Metallo-depent_PP-like"/>
</dbReference>
<dbReference type="PANTHER" id="PTHR30337">
    <property type="entry name" value="COMPONENT OF ATP-DEPENDENT DSDNA EXONUCLEASE"/>
    <property type="match status" value="1"/>
</dbReference>